<dbReference type="PANTHER" id="PTHR13799">
    <property type="entry name" value="NGG1 INTERACTING FACTOR 3"/>
    <property type="match status" value="1"/>
</dbReference>
<feature type="binding site" evidence="3">
    <location>
        <position position="219"/>
    </location>
    <ligand>
        <name>a divalent metal cation</name>
        <dbReference type="ChEBI" id="CHEBI:60240"/>
        <label>1</label>
    </ligand>
</feature>
<feature type="binding site" evidence="3">
    <location>
        <position position="64"/>
    </location>
    <ligand>
        <name>a divalent metal cation</name>
        <dbReference type="ChEBI" id="CHEBI:60240"/>
        <label>2</label>
    </ligand>
</feature>
<accession>A0A0S4M2B4</accession>
<organism evidence="4 5">
    <name type="scientific">Candidatus Ichthyocystis hellenicum</name>
    <dbReference type="NCBI Taxonomy" id="1561003"/>
    <lineage>
        <taxon>Bacteria</taxon>
        <taxon>Pseudomonadati</taxon>
        <taxon>Pseudomonadota</taxon>
        <taxon>Betaproteobacteria</taxon>
        <taxon>Burkholderiales</taxon>
        <taxon>Candidatus Ichthyocystis</taxon>
    </lineage>
</organism>
<name>A0A0S4M2B4_9BURK</name>
<dbReference type="GO" id="GO:0046872">
    <property type="term" value="F:metal ion binding"/>
    <property type="evidence" value="ECO:0007669"/>
    <property type="project" value="UniProtKB-KW"/>
</dbReference>
<feature type="binding site" evidence="3">
    <location>
        <position position="102"/>
    </location>
    <ligand>
        <name>a divalent metal cation</name>
        <dbReference type="ChEBI" id="CHEBI:60240"/>
        <label>1</label>
    </ligand>
</feature>
<dbReference type="AlphaFoldDB" id="A0A0S4M2B4"/>
<dbReference type="InterPro" id="IPR036069">
    <property type="entry name" value="DUF34/NIF3_sf"/>
</dbReference>
<keyword evidence="5" id="KW-1185">Reference proteome</keyword>
<evidence type="ECO:0000313" key="5">
    <source>
        <dbReference type="Proteomes" id="UP000198651"/>
    </source>
</evidence>
<dbReference type="SUPFAM" id="SSF102705">
    <property type="entry name" value="NIF3 (NGG1p interacting factor 3)-like"/>
    <property type="match status" value="1"/>
</dbReference>
<dbReference type="EMBL" id="LN906597">
    <property type="protein sequence ID" value="CUT17151.1"/>
    <property type="molecule type" value="Genomic_DNA"/>
</dbReference>
<dbReference type="Pfam" id="PF01784">
    <property type="entry name" value="DUF34_NIF3"/>
    <property type="match status" value="1"/>
</dbReference>
<dbReference type="Gene3D" id="3.40.1390.30">
    <property type="entry name" value="NIF3 (NGG1p interacting factor 3)-like"/>
    <property type="match status" value="2"/>
</dbReference>
<comment type="similarity">
    <text evidence="1">Belongs to the GTP cyclohydrolase I type 2/NIF3 family.</text>
</comment>
<keyword evidence="2 3" id="KW-0479">Metal-binding</keyword>
<evidence type="ECO:0000256" key="1">
    <source>
        <dbReference type="ARBA" id="ARBA00006964"/>
    </source>
</evidence>
<dbReference type="PANTHER" id="PTHR13799:SF14">
    <property type="entry name" value="GTP CYCLOHYDROLASE 1 TYPE 2 HOMOLOG"/>
    <property type="match status" value="1"/>
</dbReference>
<evidence type="ECO:0000313" key="4">
    <source>
        <dbReference type="EMBL" id="CUT17151.1"/>
    </source>
</evidence>
<protein>
    <submittedName>
        <fullName evidence="4">Putative NIF3 family protein</fullName>
    </submittedName>
</protein>
<sequence length="251" mass="27721">MDFSALVDYTDELLQVKDFSYDYCINGVHVSTDRDVKKIFSGVTASLSLINRAVNFGADVIIVHHGLFWFSDPFAMTGTTKDRVAVLLEHDIGVLAYHLPLDAHPTLGNNFCLARLMGWRWDGVTFGRHQLGFIGSLEHPLLASDFSKHIGQVLNRQPLLLCSDDSKLIRRVAWITGAGQSYFKDAVSLGVDAFVTGEVSEFVYHLAMETGVAYVAAGHHATERYGVQALSELLASTFGLSHRYSDLDNPV</sequence>
<dbReference type="Proteomes" id="UP000198651">
    <property type="component" value="Chromosome I"/>
</dbReference>
<dbReference type="PATRIC" id="fig|1561003.3.peg.301"/>
<dbReference type="OrthoDB" id="9800881at2"/>
<evidence type="ECO:0000256" key="2">
    <source>
        <dbReference type="ARBA" id="ARBA00022723"/>
    </source>
</evidence>
<dbReference type="STRING" id="1561003.Ark11_0295"/>
<evidence type="ECO:0000256" key="3">
    <source>
        <dbReference type="PIRSR" id="PIRSR602678-1"/>
    </source>
</evidence>
<gene>
    <name evidence="4" type="ORF">Ark11_0295</name>
</gene>
<dbReference type="NCBIfam" id="TIGR00486">
    <property type="entry name" value="YbgI_SA1388"/>
    <property type="match status" value="1"/>
</dbReference>
<feature type="binding site" evidence="3">
    <location>
        <position position="223"/>
    </location>
    <ligand>
        <name>a divalent metal cation</name>
        <dbReference type="ChEBI" id="CHEBI:60240"/>
        <label>1</label>
    </ligand>
</feature>
<feature type="binding site" evidence="3">
    <location>
        <position position="65"/>
    </location>
    <ligand>
        <name>a divalent metal cation</name>
        <dbReference type="ChEBI" id="CHEBI:60240"/>
        <label>1</label>
    </ligand>
</feature>
<reference evidence="5" key="1">
    <citation type="submission" date="2015-11" db="EMBL/GenBank/DDBJ databases">
        <authorList>
            <person name="Seth-Smith H.M.B."/>
        </authorList>
    </citation>
    <scope>NUCLEOTIDE SEQUENCE [LARGE SCALE GENOMIC DNA]</scope>
    <source>
        <strain evidence="5">2013Ark11</strain>
    </source>
</reference>
<proteinExistence type="inferred from homology"/>
<dbReference type="GO" id="GO:0005737">
    <property type="term" value="C:cytoplasm"/>
    <property type="evidence" value="ECO:0007669"/>
    <property type="project" value="TreeGrafter"/>
</dbReference>
<dbReference type="InterPro" id="IPR002678">
    <property type="entry name" value="DUF34/NIF3"/>
</dbReference>
<dbReference type="RefSeq" id="WP_092342794.1">
    <property type="nucleotide sequence ID" value="NZ_FLSL01000089.1"/>
</dbReference>